<accession>A0A398AXF5</accession>
<dbReference type="FunFam" id="3.40.50.980:FF:000001">
    <property type="entry name" value="Non-ribosomal peptide synthetase"/>
    <property type="match status" value="1"/>
</dbReference>
<evidence type="ECO:0000313" key="6">
    <source>
        <dbReference type="EMBL" id="RID81438.1"/>
    </source>
</evidence>
<evidence type="ECO:0000256" key="4">
    <source>
        <dbReference type="ARBA" id="ARBA00022553"/>
    </source>
</evidence>
<evidence type="ECO:0000256" key="1">
    <source>
        <dbReference type="ARBA" id="ARBA00001957"/>
    </source>
</evidence>
<dbReference type="Proteomes" id="UP000265816">
    <property type="component" value="Unassembled WGS sequence"/>
</dbReference>
<dbReference type="InterPro" id="IPR020845">
    <property type="entry name" value="AMP-binding_CS"/>
</dbReference>
<name>A0A398AXF5_9BACI</name>
<feature type="non-terminal residue" evidence="6">
    <location>
        <position position="405"/>
    </location>
</feature>
<evidence type="ECO:0000259" key="5">
    <source>
        <dbReference type="Pfam" id="PF00501"/>
    </source>
</evidence>
<organism evidence="6 7">
    <name type="scientific">Mesobacillus zeae</name>
    <dbReference type="NCBI Taxonomy" id="1917180"/>
    <lineage>
        <taxon>Bacteria</taxon>
        <taxon>Bacillati</taxon>
        <taxon>Bacillota</taxon>
        <taxon>Bacilli</taxon>
        <taxon>Bacillales</taxon>
        <taxon>Bacillaceae</taxon>
        <taxon>Mesobacillus</taxon>
    </lineage>
</organism>
<dbReference type="GO" id="GO:0043041">
    <property type="term" value="P:amino acid activation for nonribosomal peptide biosynthetic process"/>
    <property type="evidence" value="ECO:0007669"/>
    <property type="project" value="TreeGrafter"/>
</dbReference>
<dbReference type="Pfam" id="PF00501">
    <property type="entry name" value="AMP-binding"/>
    <property type="match status" value="1"/>
</dbReference>
<dbReference type="InterPro" id="IPR010071">
    <property type="entry name" value="AA_adenyl_dom"/>
</dbReference>
<reference evidence="6 7" key="1">
    <citation type="submission" date="2018-08" db="EMBL/GenBank/DDBJ databases">
        <title>Bacillus jemisoniae sp. nov., Bacillus chryseoplanitiae sp. nov., Bacillus resnikiae sp. nov., and Bacillus frankliniae sp. nov., isolated from Viking spacecraft and associated surfaces.</title>
        <authorList>
            <person name="Seuylemezian A."/>
            <person name="Vaishampayan P."/>
        </authorList>
    </citation>
    <scope>NUCLEOTIDE SEQUENCE [LARGE SCALE GENOMIC DNA]</scope>
    <source>
        <strain evidence="6 7">JJ-247</strain>
    </source>
</reference>
<gene>
    <name evidence="6" type="ORF">D1970_21880</name>
</gene>
<dbReference type="FunFam" id="3.40.50.12780:FF:000012">
    <property type="entry name" value="Non-ribosomal peptide synthetase"/>
    <property type="match status" value="1"/>
</dbReference>
<dbReference type="PANTHER" id="PTHR45527">
    <property type="entry name" value="NONRIBOSOMAL PEPTIDE SYNTHETASE"/>
    <property type="match status" value="1"/>
</dbReference>
<evidence type="ECO:0000313" key="7">
    <source>
        <dbReference type="Proteomes" id="UP000265816"/>
    </source>
</evidence>
<dbReference type="InterPro" id="IPR000873">
    <property type="entry name" value="AMP-dep_synth/lig_dom"/>
</dbReference>
<protein>
    <submittedName>
        <fullName evidence="6">Amino acid adenylation domain-containing protein</fullName>
    </submittedName>
</protein>
<dbReference type="AlphaFoldDB" id="A0A398AXF5"/>
<dbReference type="Gene3D" id="3.40.50.980">
    <property type="match status" value="2"/>
</dbReference>
<feature type="domain" description="AMP-dependent synthetase/ligase" evidence="5">
    <location>
        <begin position="7"/>
        <end position="354"/>
    </location>
</feature>
<evidence type="ECO:0000256" key="2">
    <source>
        <dbReference type="ARBA" id="ARBA00006432"/>
    </source>
</evidence>
<dbReference type="GO" id="GO:0031177">
    <property type="term" value="F:phosphopantetheine binding"/>
    <property type="evidence" value="ECO:0007669"/>
    <property type="project" value="TreeGrafter"/>
</dbReference>
<dbReference type="EMBL" id="QWVT01000068">
    <property type="protein sequence ID" value="RID81438.1"/>
    <property type="molecule type" value="Genomic_DNA"/>
</dbReference>
<dbReference type="GO" id="GO:0044550">
    <property type="term" value="P:secondary metabolite biosynthetic process"/>
    <property type="evidence" value="ECO:0007669"/>
    <property type="project" value="TreeGrafter"/>
</dbReference>
<evidence type="ECO:0000256" key="3">
    <source>
        <dbReference type="ARBA" id="ARBA00022450"/>
    </source>
</evidence>
<dbReference type="FunFam" id="2.30.38.10:FF:000001">
    <property type="entry name" value="Non-ribosomal peptide synthetase PvdI"/>
    <property type="match status" value="1"/>
</dbReference>
<feature type="non-terminal residue" evidence="6">
    <location>
        <position position="1"/>
    </location>
</feature>
<dbReference type="Gene3D" id="2.30.38.10">
    <property type="entry name" value="Luciferase, Domain 3"/>
    <property type="match status" value="1"/>
</dbReference>
<dbReference type="CDD" id="cd05930">
    <property type="entry name" value="A_NRPS"/>
    <property type="match status" value="1"/>
</dbReference>
<keyword evidence="7" id="KW-1185">Reference proteome</keyword>
<sequence>ELIMERFESHAASHPDKIALIYENQTMTYRELNEEANQLARYFIDHGVKKESVVGIKMNRSIDMMVVIFGILKSGASYLPIGIDTPQARIDYMLLDSECKLLITDQANEMASSHESADFQCILYGHIRDFLQDYEKTNHKIEDIRKSKAYIIYTSGSTGQPKGVVVEHDALTERMNWFHVKYMREETSRILLKTAITFDVSITELFGWIGCQGQLVVLPEGEEKNSAKIRETVIRYNVTDLNFTPSAFKVMGNELQNVASIQRIYLAGEALTKDVVQEAFRINSTLEVFNLYGPTETVIYATGTKIEKESPSITIGKPIDNVSVYILDSNQQLCPVGIIGELYISGNSLARGYLNNPELTAERFIENPYAANQRMYKTGDLVRWTHDGHIEYLGRIDHQVKIRGY</sequence>
<dbReference type="PROSITE" id="PS00455">
    <property type="entry name" value="AMP_BINDING"/>
    <property type="match status" value="1"/>
</dbReference>
<dbReference type="NCBIfam" id="TIGR01733">
    <property type="entry name" value="AA-adenyl-dom"/>
    <property type="match status" value="1"/>
</dbReference>
<keyword evidence="3" id="KW-0596">Phosphopantetheine</keyword>
<dbReference type="GO" id="GO:0005737">
    <property type="term" value="C:cytoplasm"/>
    <property type="evidence" value="ECO:0007669"/>
    <property type="project" value="TreeGrafter"/>
</dbReference>
<dbReference type="SUPFAM" id="SSF56801">
    <property type="entry name" value="Acetyl-CoA synthetase-like"/>
    <property type="match status" value="1"/>
</dbReference>
<comment type="similarity">
    <text evidence="2">Belongs to the ATP-dependent AMP-binding enzyme family.</text>
</comment>
<keyword evidence="4" id="KW-0597">Phosphoprotein</keyword>
<dbReference type="PANTHER" id="PTHR45527:SF1">
    <property type="entry name" value="FATTY ACID SYNTHASE"/>
    <property type="match status" value="1"/>
</dbReference>
<proteinExistence type="inferred from homology"/>
<comment type="cofactor">
    <cofactor evidence="1">
        <name>pantetheine 4'-phosphate</name>
        <dbReference type="ChEBI" id="CHEBI:47942"/>
    </cofactor>
</comment>
<comment type="caution">
    <text evidence="6">The sequence shown here is derived from an EMBL/GenBank/DDBJ whole genome shotgun (WGS) entry which is preliminary data.</text>
</comment>